<dbReference type="EMBL" id="CAUJNA010003650">
    <property type="protein sequence ID" value="CAJ1406927.1"/>
    <property type="molecule type" value="Genomic_DNA"/>
</dbReference>
<reference evidence="2" key="1">
    <citation type="submission" date="2023-08" db="EMBL/GenBank/DDBJ databases">
        <authorList>
            <person name="Chen Y."/>
            <person name="Shah S."/>
            <person name="Dougan E. K."/>
            <person name="Thang M."/>
            <person name="Chan C."/>
        </authorList>
    </citation>
    <scope>NUCLEOTIDE SEQUENCE</scope>
</reference>
<evidence type="ECO:0000313" key="2">
    <source>
        <dbReference type="EMBL" id="CAJ1406927.1"/>
    </source>
</evidence>
<organism evidence="2 3">
    <name type="scientific">Effrenium voratum</name>
    <dbReference type="NCBI Taxonomy" id="2562239"/>
    <lineage>
        <taxon>Eukaryota</taxon>
        <taxon>Sar</taxon>
        <taxon>Alveolata</taxon>
        <taxon>Dinophyceae</taxon>
        <taxon>Suessiales</taxon>
        <taxon>Symbiodiniaceae</taxon>
        <taxon>Effrenium</taxon>
    </lineage>
</organism>
<feature type="compositionally biased region" description="Basic and acidic residues" evidence="1">
    <location>
        <begin position="165"/>
        <end position="174"/>
    </location>
</feature>
<feature type="compositionally biased region" description="Basic and acidic residues" evidence="1">
    <location>
        <begin position="121"/>
        <end position="150"/>
    </location>
</feature>
<gene>
    <name evidence="2" type="ORF">EVOR1521_LOCUS28751</name>
</gene>
<feature type="region of interest" description="Disordered" evidence="1">
    <location>
        <begin position="240"/>
        <end position="307"/>
    </location>
</feature>
<evidence type="ECO:0000313" key="3">
    <source>
        <dbReference type="Proteomes" id="UP001178507"/>
    </source>
</evidence>
<keyword evidence="3" id="KW-1185">Reference proteome</keyword>
<comment type="caution">
    <text evidence="2">The sequence shown here is derived from an EMBL/GenBank/DDBJ whole genome shotgun (WGS) entry which is preliminary data.</text>
</comment>
<proteinExistence type="predicted"/>
<name>A0AA36NH49_9DINO</name>
<feature type="region of interest" description="Disordered" evidence="1">
    <location>
        <begin position="114"/>
        <end position="226"/>
    </location>
</feature>
<protein>
    <submittedName>
        <fullName evidence="2">Uncharacterized protein</fullName>
    </submittedName>
</protein>
<dbReference type="Proteomes" id="UP001178507">
    <property type="component" value="Unassembled WGS sequence"/>
</dbReference>
<dbReference type="AlphaFoldDB" id="A0AA36NH49"/>
<evidence type="ECO:0000256" key="1">
    <source>
        <dbReference type="SAM" id="MobiDB-lite"/>
    </source>
</evidence>
<accession>A0AA36NH49</accession>
<sequence length="368" mass="41288">MPEVLTAPRGELYVARAIANQDDPEGQQRLPLEFVQCSDDGACTARGAGMARSGRQMDVKQNLHWVVKTLPNGSMEIRPVKGWYDLGTPTGPGAMKAAVKPKRLASDAAAEMQRQTHLRKEHSDRWDAMLKRRGTREERKESTEEPEAKIRAKKVMYPAQEGDETGCKKQEEKRRKVLRKQQKAHQQGAEEQAVPEVASSLLELKQGEGGWDFTDEEQFSDDDDQERWDFDDQLVAAAPKEGLPSGDEEDEDTKPEATLSSFGEEIEVLLRGGAEFESPNEPTDREVEANDGGSPEEPSRMQTERLQPAELRELAIKCLKERGQLTSKELMDLLRLQGSQKEIFTVLKEVLIAERKGDSLVVKLKPNI</sequence>
<feature type="compositionally biased region" description="Acidic residues" evidence="1">
    <location>
        <begin position="213"/>
        <end position="226"/>
    </location>
</feature>